<dbReference type="AlphaFoldDB" id="A0A7R9QVG4"/>
<dbReference type="EMBL" id="OC930369">
    <property type="protein sequence ID" value="CAD7658676.1"/>
    <property type="molecule type" value="Genomic_DNA"/>
</dbReference>
<sequence>MSSVFSVIVLSVCSVAVIGGTDLQQLTKNLMKSRQNEVQSNEEVVVLEGIGSIGATIVSVRRGKSSVTVTNAYGLGAGAVLDITKERNGIQRQVDESQRLKQLTQPLYDKYVKSVEEKKSSEEDIVVVIEGGKAGEEVIATKEGYLTAKGALMAMSGTSIPIITDDYPASYDRHNNFLNPPSQRTTRSLNPVIVFRKELYHKSNKQSAVKCLNTIDIFKKYSSFPMDVNVEEMELLQLPAITVCNNNVVKRELLFEKFPNLRKETNNSVINERKSFHSFKRLVVKIDE</sequence>
<keyword evidence="1" id="KW-0732">Signal</keyword>
<protein>
    <submittedName>
        <fullName evidence="2">Uncharacterized protein</fullName>
    </submittedName>
</protein>
<name>A0A7R9QVG4_9ACAR</name>
<accession>A0A7R9QVG4</accession>
<reference evidence="2" key="1">
    <citation type="submission" date="2020-11" db="EMBL/GenBank/DDBJ databases">
        <authorList>
            <person name="Tran Van P."/>
        </authorList>
    </citation>
    <scope>NUCLEOTIDE SEQUENCE</scope>
</reference>
<feature type="chain" id="PRO_5036211924" evidence="1">
    <location>
        <begin position="21"/>
        <end position="288"/>
    </location>
</feature>
<keyword evidence="3" id="KW-1185">Reference proteome</keyword>
<evidence type="ECO:0000256" key="1">
    <source>
        <dbReference type="SAM" id="SignalP"/>
    </source>
</evidence>
<dbReference type="Proteomes" id="UP000728032">
    <property type="component" value="Unassembled WGS sequence"/>
</dbReference>
<feature type="signal peptide" evidence="1">
    <location>
        <begin position="1"/>
        <end position="20"/>
    </location>
</feature>
<gene>
    <name evidence="2" type="ORF">ONB1V03_LOCUS15297</name>
</gene>
<evidence type="ECO:0000313" key="3">
    <source>
        <dbReference type="Proteomes" id="UP000728032"/>
    </source>
</evidence>
<proteinExistence type="predicted"/>
<dbReference type="EMBL" id="CAJPVJ010015544">
    <property type="protein sequence ID" value="CAG2175862.1"/>
    <property type="molecule type" value="Genomic_DNA"/>
</dbReference>
<evidence type="ECO:0000313" key="2">
    <source>
        <dbReference type="EMBL" id="CAD7658676.1"/>
    </source>
</evidence>
<organism evidence="2">
    <name type="scientific">Oppiella nova</name>
    <dbReference type="NCBI Taxonomy" id="334625"/>
    <lineage>
        <taxon>Eukaryota</taxon>
        <taxon>Metazoa</taxon>
        <taxon>Ecdysozoa</taxon>
        <taxon>Arthropoda</taxon>
        <taxon>Chelicerata</taxon>
        <taxon>Arachnida</taxon>
        <taxon>Acari</taxon>
        <taxon>Acariformes</taxon>
        <taxon>Sarcoptiformes</taxon>
        <taxon>Oribatida</taxon>
        <taxon>Brachypylina</taxon>
        <taxon>Oppioidea</taxon>
        <taxon>Oppiidae</taxon>
        <taxon>Oppiella</taxon>
    </lineage>
</organism>
<feature type="non-terminal residue" evidence="2">
    <location>
        <position position="288"/>
    </location>
</feature>